<dbReference type="Pfam" id="PF00096">
    <property type="entry name" value="zf-C2H2"/>
    <property type="match status" value="2"/>
</dbReference>
<evidence type="ECO:0000256" key="4">
    <source>
        <dbReference type="ARBA" id="ARBA00022833"/>
    </source>
</evidence>
<dbReference type="InterPro" id="IPR050329">
    <property type="entry name" value="GLI_C2H2-zinc-finger"/>
</dbReference>
<dbReference type="GO" id="GO:0000981">
    <property type="term" value="F:DNA-binding transcription factor activity, RNA polymerase II-specific"/>
    <property type="evidence" value="ECO:0007669"/>
    <property type="project" value="TreeGrafter"/>
</dbReference>
<dbReference type="GO" id="GO:0008270">
    <property type="term" value="F:zinc ion binding"/>
    <property type="evidence" value="ECO:0007669"/>
    <property type="project" value="UniProtKB-KW"/>
</dbReference>
<dbReference type="AlphaFoldDB" id="A0AAN8WEE9"/>
<comment type="caution">
    <text evidence="7">The sequence shown here is derived from an EMBL/GenBank/DDBJ whole genome shotgun (WGS) entry which is preliminary data.</text>
</comment>
<evidence type="ECO:0000256" key="5">
    <source>
        <dbReference type="PROSITE-ProRule" id="PRU00042"/>
    </source>
</evidence>
<protein>
    <recommendedName>
        <fullName evidence="6">C2H2-type domain-containing protein</fullName>
    </recommendedName>
</protein>
<keyword evidence="1" id="KW-0479">Metal-binding</keyword>
<keyword evidence="3 5" id="KW-0863">Zinc-finger</keyword>
<dbReference type="FunFam" id="3.30.160.60:FF:000446">
    <property type="entry name" value="Zinc finger protein"/>
    <property type="match status" value="1"/>
</dbReference>
<evidence type="ECO:0000313" key="7">
    <source>
        <dbReference type="EMBL" id="KAK7031054.1"/>
    </source>
</evidence>
<dbReference type="SUPFAM" id="SSF57667">
    <property type="entry name" value="beta-beta-alpha zinc fingers"/>
    <property type="match status" value="2"/>
</dbReference>
<reference evidence="7 8" key="1">
    <citation type="submission" date="2023-11" db="EMBL/GenBank/DDBJ databases">
        <title>Halocaridina rubra genome assembly.</title>
        <authorList>
            <person name="Smith C."/>
        </authorList>
    </citation>
    <scope>NUCLEOTIDE SEQUENCE [LARGE SCALE GENOMIC DNA]</scope>
    <source>
        <strain evidence="7">EP-1</strain>
        <tissue evidence="7">Whole</tissue>
    </source>
</reference>
<gene>
    <name evidence="7" type="ORF">SK128_005743</name>
</gene>
<dbReference type="PANTHER" id="PTHR19818">
    <property type="entry name" value="ZINC FINGER PROTEIN ZIC AND GLI"/>
    <property type="match status" value="1"/>
</dbReference>
<organism evidence="7 8">
    <name type="scientific">Halocaridina rubra</name>
    <name type="common">Hawaiian red shrimp</name>
    <dbReference type="NCBI Taxonomy" id="373956"/>
    <lineage>
        <taxon>Eukaryota</taxon>
        <taxon>Metazoa</taxon>
        <taxon>Ecdysozoa</taxon>
        <taxon>Arthropoda</taxon>
        <taxon>Crustacea</taxon>
        <taxon>Multicrustacea</taxon>
        <taxon>Malacostraca</taxon>
        <taxon>Eumalacostraca</taxon>
        <taxon>Eucarida</taxon>
        <taxon>Decapoda</taxon>
        <taxon>Pleocyemata</taxon>
        <taxon>Caridea</taxon>
        <taxon>Atyoidea</taxon>
        <taxon>Atyidae</taxon>
        <taxon>Halocaridina</taxon>
    </lineage>
</organism>
<dbReference type="EMBL" id="JAXCGZ010022486">
    <property type="protein sequence ID" value="KAK7031054.1"/>
    <property type="molecule type" value="Genomic_DNA"/>
</dbReference>
<feature type="domain" description="C2H2-type" evidence="6">
    <location>
        <begin position="111"/>
        <end position="138"/>
    </location>
</feature>
<evidence type="ECO:0000259" key="6">
    <source>
        <dbReference type="PROSITE" id="PS50157"/>
    </source>
</evidence>
<dbReference type="InterPro" id="IPR013087">
    <property type="entry name" value="Znf_C2H2_type"/>
</dbReference>
<feature type="domain" description="C2H2-type" evidence="6">
    <location>
        <begin position="23"/>
        <end position="50"/>
    </location>
</feature>
<evidence type="ECO:0000256" key="2">
    <source>
        <dbReference type="ARBA" id="ARBA00022737"/>
    </source>
</evidence>
<keyword evidence="2" id="KW-0677">Repeat</keyword>
<keyword evidence="8" id="KW-1185">Reference proteome</keyword>
<dbReference type="Gene3D" id="3.30.160.60">
    <property type="entry name" value="Classic Zinc Finger"/>
    <property type="match status" value="3"/>
</dbReference>
<evidence type="ECO:0000313" key="8">
    <source>
        <dbReference type="Proteomes" id="UP001381693"/>
    </source>
</evidence>
<accession>A0AAN8WEE9</accession>
<dbReference type="PROSITE" id="PS00028">
    <property type="entry name" value="ZINC_FINGER_C2H2_1"/>
    <property type="match status" value="2"/>
</dbReference>
<dbReference type="GO" id="GO:0005634">
    <property type="term" value="C:nucleus"/>
    <property type="evidence" value="ECO:0007669"/>
    <property type="project" value="UniProtKB-ARBA"/>
</dbReference>
<proteinExistence type="predicted"/>
<dbReference type="Proteomes" id="UP001381693">
    <property type="component" value="Unassembled WGS sequence"/>
</dbReference>
<name>A0AAN8WEE9_HALRR</name>
<dbReference type="GO" id="GO:0045944">
    <property type="term" value="P:positive regulation of transcription by RNA polymerase II"/>
    <property type="evidence" value="ECO:0007669"/>
    <property type="project" value="UniProtKB-ARBA"/>
</dbReference>
<dbReference type="PROSITE" id="PS50157">
    <property type="entry name" value="ZINC_FINGER_C2H2_2"/>
    <property type="match status" value="3"/>
</dbReference>
<dbReference type="InterPro" id="IPR036236">
    <property type="entry name" value="Znf_C2H2_sf"/>
</dbReference>
<sequence>MQARQHRVHHMRYTVASGLDHQYICTWCGKTSASRYDYEKHLRTHTGEKPFLCTAGRSLDKSHLILEGPDVTRMMEFNEVIPCPICGRLQNSRARFRSHLEYCRRALNPQFSCQFCQKAFAYRKDMEKHTRTHTGEKPYLCYHCSSRFADRSSFVKHRRRFHPTATS</sequence>
<dbReference type="PANTHER" id="PTHR19818:SF139">
    <property type="entry name" value="PAIR-RULE PROTEIN ODD-PAIRED"/>
    <property type="match status" value="1"/>
</dbReference>
<dbReference type="GO" id="GO:0000978">
    <property type="term" value="F:RNA polymerase II cis-regulatory region sequence-specific DNA binding"/>
    <property type="evidence" value="ECO:0007669"/>
    <property type="project" value="TreeGrafter"/>
</dbReference>
<dbReference type="SMART" id="SM00355">
    <property type="entry name" value="ZnF_C2H2"/>
    <property type="match status" value="3"/>
</dbReference>
<feature type="domain" description="C2H2-type" evidence="6">
    <location>
        <begin position="139"/>
        <end position="167"/>
    </location>
</feature>
<evidence type="ECO:0000256" key="1">
    <source>
        <dbReference type="ARBA" id="ARBA00022723"/>
    </source>
</evidence>
<keyword evidence="4" id="KW-0862">Zinc</keyword>
<dbReference type="FunFam" id="3.30.160.60:FF:000345">
    <property type="entry name" value="Zinc finger protein Gfi-1"/>
    <property type="match status" value="1"/>
</dbReference>
<evidence type="ECO:0000256" key="3">
    <source>
        <dbReference type="ARBA" id="ARBA00022771"/>
    </source>
</evidence>